<dbReference type="Gene3D" id="3.40.50.720">
    <property type="entry name" value="NAD(P)-binding Rossmann-like Domain"/>
    <property type="match status" value="1"/>
</dbReference>
<dbReference type="Pfam" id="PF00549">
    <property type="entry name" value="Ligase_CoA"/>
    <property type="match status" value="1"/>
</dbReference>
<sequence>MIHAFIKKGCFQDSVSLMIISRKLSESENVDDVSVMMGTPANKALLETTGFWHDDFATATPNDICVAIRTDCVDASVTEMIIALLDEALSALAQGSGQSQSLNVVRRWQSAMQKLPQANMTLISVAGEYAAELAHQALSSEKNVMIFSDNVTLEDEIALKTRARDKGLLVMGPDCGTAMIAGTPLAFANVTPEGNIGVIGASGTGIQELVSQIALGGEGISHAIGLGGRDLSAEVGGLSAQTALEMLTQDAQSQVLAFVSKPPAEAVRLKIINAMKRSAKPVVALFLGYVSPVNRDENVWFARTLDEAGRLACLLARVVRHQENLTAVAGKHIRGLYTGGTLAAESAGLLAERLNITPDEHHPQGMMLNALGHQVVDLGDDFYTVGRPHPMIDPSLRNQLIAELGEQTQVGVLLLDVVIGYGATADPAGSLVEACRRAWALRSESHPLHVIATVTGTENDPQCRSRQIAELEDAGVVVVDSLPEAALLAVALISPQRMAEPAPRSSLLDGVAVINAGLRSFAIDLQSAGTPVVHYQWAPIAGGNKKLARLLERLQ</sequence>
<dbReference type="SUPFAM" id="SSF52210">
    <property type="entry name" value="Succinyl-CoA synthetase domains"/>
    <property type="match status" value="2"/>
</dbReference>
<dbReference type="PANTHER" id="PTHR11117">
    <property type="entry name" value="SUCCINYL-COA LIGASE SUBUNIT ALPHA"/>
    <property type="match status" value="1"/>
</dbReference>
<dbReference type="Pfam" id="PF02629">
    <property type="entry name" value="CoA_binding"/>
    <property type="match status" value="1"/>
</dbReference>
<protein>
    <submittedName>
        <fullName evidence="1">Acyl-CoA synthetase FdrA</fullName>
    </submittedName>
</protein>
<dbReference type="RefSeq" id="WP_062914526.1">
    <property type="nucleotide sequence ID" value="NZ_BILL01000001.1"/>
</dbReference>
<dbReference type="GO" id="GO:0005829">
    <property type="term" value="C:cytosol"/>
    <property type="evidence" value="ECO:0007669"/>
    <property type="project" value="TreeGrafter"/>
</dbReference>
<evidence type="ECO:0000313" key="2">
    <source>
        <dbReference type="Proteomes" id="UP000217648"/>
    </source>
</evidence>
<dbReference type="InterPro" id="IPR016102">
    <property type="entry name" value="Succinyl-CoA_synth-like"/>
</dbReference>
<comment type="caution">
    <text evidence="1">The sequence shown here is derived from an EMBL/GenBank/DDBJ whole genome shotgun (WGS) entry which is preliminary data.</text>
</comment>
<dbReference type="GO" id="GO:0004775">
    <property type="term" value="F:succinate-CoA ligase (ADP-forming) activity"/>
    <property type="evidence" value="ECO:0007669"/>
    <property type="project" value="TreeGrafter"/>
</dbReference>
<dbReference type="Proteomes" id="UP000217648">
    <property type="component" value="Unassembled WGS sequence"/>
</dbReference>
<dbReference type="Gene3D" id="3.40.50.261">
    <property type="entry name" value="Succinyl-CoA synthetase domains"/>
    <property type="match status" value="2"/>
</dbReference>
<name>A0A2A5MJL6_9ENTR</name>
<accession>A0A2A5MJL6</accession>
<dbReference type="NCBIfam" id="NF004760">
    <property type="entry name" value="PRK06091.1"/>
    <property type="match status" value="1"/>
</dbReference>
<evidence type="ECO:0000313" key="1">
    <source>
        <dbReference type="EMBL" id="PCM61111.1"/>
    </source>
</evidence>
<dbReference type="EMBL" id="NXHG01000006">
    <property type="protein sequence ID" value="PCM61111.1"/>
    <property type="molecule type" value="Genomic_DNA"/>
</dbReference>
<dbReference type="PANTHER" id="PTHR11117:SF24">
    <property type="entry name" value="PROTEIN FDRA"/>
    <property type="match status" value="1"/>
</dbReference>
<reference evidence="1 2" key="1">
    <citation type="submission" date="2017-09" db="EMBL/GenBank/DDBJ databases">
        <title>Mdr eskape-Ghana.</title>
        <authorList>
            <person name="Agyepong N."/>
            <person name="Janice J."/>
            <person name="Samuelsen O."/>
            <person name="Owusu-Ofori A."/>
            <person name="Sundsfjord A."/>
            <person name="Essack S."/>
            <person name="Pedersen T."/>
        </authorList>
    </citation>
    <scope>NUCLEOTIDE SEQUENCE [LARGE SCALE GENOMIC DNA]</scope>
    <source>
        <strain evidence="1 2">46</strain>
    </source>
</reference>
<dbReference type="AlphaFoldDB" id="A0A2A5MJL6"/>
<dbReference type="GO" id="GO:0009361">
    <property type="term" value="C:succinate-CoA ligase complex (ADP-forming)"/>
    <property type="evidence" value="ECO:0007669"/>
    <property type="project" value="TreeGrafter"/>
</dbReference>
<dbReference type="InterPro" id="IPR005811">
    <property type="entry name" value="SUCC_ACL_C"/>
</dbReference>
<organism evidence="1 2">
    <name type="scientific">Klebsiella quasipneumoniae</name>
    <dbReference type="NCBI Taxonomy" id="1463165"/>
    <lineage>
        <taxon>Bacteria</taxon>
        <taxon>Pseudomonadati</taxon>
        <taxon>Pseudomonadota</taxon>
        <taxon>Gammaproteobacteria</taxon>
        <taxon>Enterobacterales</taxon>
        <taxon>Enterobacteriaceae</taxon>
        <taxon>Klebsiella/Raoultella group</taxon>
        <taxon>Klebsiella</taxon>
        <taxon>Klebsiella pneumoniae complex</taxon>
    </lineage>
</organism>
<proteinExistence type="predicted"/>
<dbReference type="GO" id="GO:0006099">
    <property type="term" value="P:tricarboxylic acid cycle"/>
    <property type="evidence" value="ECO:0007669"/>
    <property type="project" value="TreeGrafter"/>
</dbReference>
<gene>
    <name evidence="1" type="ORF">CP911_12280</name>
</gene>
<dbReference type="STRING" id="1463164.KQS06HV_50279"/>
<dbReference type="InterPro" id="IPR003781">
    <property type="entry name" value="CoA-bd"/>
</dbReference>
<dbReference type="GO" id="GO:0004776">
    <property type="term" value="F:succinate-CoA ligase (GDP-forming) activity"/>
    <property type="evidence" value="ECO:0007669"/>
    <property type="project" value="TreeGrafter"/>
</dbReference>